<evidence type="ECO:0000313" key="3">
    <source>
        <dbReference type="Proteomes" id="UP000050420"/>
    </source>
</evidence>
<organism evidence="2 3">
    <name type="scientific">Pseudomonas amygdali pv. mori</name>
    <dbReference type="NCBI Taxonomy" id="34065"/>
    <lineage>
        <taxon>Bacteria</taxon>
        <taxon>Pseudomonadati</taxon>
        <taxon>Pseudomonadota</taxon>
        <taxon>Gammaproteobacteria</taxon>
        <taxon>Pseudomonadales</taxon>
        <taxon>Pseudomonadaceae</taxon>
        <taxon>Pseudomonas</taxon>
        <taxon>Pseudomonas amygdali</taxon>
    </lineage>
</organism>
<protein>
    <recommendedName>
        <fullName evidence="1">FRG domain-containing protein</fullName>
    </recommendedName>
</protein>
<dbReference type="EMBL" id="LJQU01000206">
    <property type="protein sequence ID" value="KPX96833.1"/>
    <property type="molecule type" value="Genomic_DNA"/>
</dbReference>
<accession>A0A0P9XPY2</accession>
<dbReference type="SMART" id="SM00901">
    <property type="entry name" value="FRG"/>
    <property type="match status" value="1"/>
</dbReference>
<reference evidence="2 3" key="1">
    <citation type="submission" date="2015-09" db="EMBL/GenBank/DDBJ databases">
        <title>Genome announcement of multiple Pseudomonas syringae strains.</title>
        <authorList>
            <person name="Thakur S."/>
            <person name="Wang P.W."/>
            <person name="Gong Y."/>
            <person name="Weir B.S."/>
            <person name="Guttman D.S."/>
        </authorList>
    </citation>
    <scope>NUCLEOTIDE SEQUENCE [LARGE SCALE GENOMIC DNA]</scope>
    <source>
        <strain evidence="2 3">ICMP4331</strain>
    </source>
</reference>
<evidence type="ECO:0000313" key="2">
    <source>
        <dbReference type="EMBL" id="KPX96833.1"/>
    </source>
</evidence>
<dbReference type="AlphaFoldDB" id="A0A0P9XPY2"/>
<name>A0A0P9XPY2_PSEA0</name>
<dbReference type="InterPro" id="IPR014966">
    <property type="entry name" value="FRG-dom"/>
</dbReference>
<feature type="domain" description="FRG" evidence="1">
    <location>
        <begin position="19"/>
        <end position="128"/>
    </location>
</feature>
<gene>
    <name evidence="2" type="ORF">ALO63_05632</name>
</gene>
<proteinExistence type="predicted"/>
<evidence type="ECO:0000259" key="1">
    <source>
        <dbReference type="SMART" id="SM00901"/>
    </source>
</evidence>
<dbReference type="PATRIC" id="fig|34065.5.peg.5970"/>
<dbReference type="Proteomes" id="UP000050420">
    <property type="component" value="Unassembled WGS sequence"/>
</dbReference>
<comment type="caution">
    <text evidence="2">The sequence shown here is derived from an EMBL/GenBank/DDBJ whole genome shotgun (WGS) entry which is preliminary data.</text>
</comment>
<sequence>MKQCIANTIGEFDALIASFGSDVLFRGQTSHYGEPGAPSVGTSFDRKGCVPSEMLKWCRYSQNVLDTFIVKHRADFGFQQALLQHYGWRSFYVDCTSNPGVAAWFASHSYSEAVNLEVSEDCDERAVWLRKRMARYAPAKGQGHVYILSKHAAAQVGLVDLATLSVAGSRPRTVAQSAWLLGPLHNPIPQDCYLAQITVPVEILQVYAASRGLTDTNTLFPSPAEDPMLKALLGLPWEEIKTASSLPGLPAFKRTLELPEYHPSFVKIAPAQIAFYRGTRILDTQDSVDGDSQGGIFVEIPDMVLYGSVQQARPLRFPSIEKLVEENGTVAFEAPVLIKHASLGHLPLYQKGVGVMPRGPGLFEVCELTVEHPGLELTGAGFTRGWTYRKQSDGVWAREARSSDCTCDNAIVHDQHISALHIAEDFLNEPEAFE</sequence>